<name>A0A0B4LI00_DROME</name>
<reference evidence="1 3" key="9">
    <citation type="journal article" date="2015" name="G3 (Bethesda)">
        <title>Gene Model Annotations for Drosophila melanogaster: Impact of High-Throughput Data.</title>
        <authorList>
            <consortium name="FlyBase Consortium"/>
            <person name="Matthews B.B."/>
            <person name="Dos Santos G."/>
            <person name="Crosby M.A."/>
            <person name="Emmert D.B."/>
            <person name="St Pierre S.E."/>
            <person name="Gramates L.S."/>
            <person name="Zhou P."/>
            <person name="Schroeder A.J."/>
            <person name="Falls K."/>
            <person name="Strelets V."/>
            <person name="Russo S.M."/>
            <person name="Gelbart W.M."/>
            <person name="null"/>
        </authorList>
    </citation>
    <scope>NUCLEOTIDE SEQUENCE [LARGE SCALE GENOMIC DNA]</scope>
    <source>
        <strain evidence="3">Berkeley</strain>
    </source>
</reference>
<proteinExistence type="predicted"/>
<accession>A0A0B4LI00</accession>
<dbReference type="EMBL" id="AE014297">
    <property type="protein sequence ID" value="AHN57560.1"/>
    <property type="molecule type" value="Genomic_DNA"/>
</dbReference>
<reference evidence="1 3" key="10">
    <citation type="journal article" date="2015" name="G3 (Bethesda)">
        <title>Gene Model Annotations for Drosophila melanogaster: The Rule-Benders.</title>
        <authorList>
            <consortium name="FlyBase Consortium"/>
            <person name="Crosby M.A."/>
            <person name="Gramates L.S."/>
            <person name="Dos Santos G."/>
            <person name="Matthews B.B."/>
            <person name="St Pierre S.E."/>
            <person name="Zhou P."/>
            <person name="Schroeder A.J."/>
            <person name="Falls K."/>
            <person name="Emmert D.B."/>
            <person name="Russo S.M."/>
            <person name="Gelbart W.M."/>
            <person name="null"/>
        </authorList>
    </citation>
    <scope>NUCLEOTIDE SEQUENCE [LARGE SCALE GENOMIC DNA]</scope>
    <source>
        <strain evidence="3">Berkeley</strain>
    </source>
</reference>
<reference evidence="1 3" key="11">
    <citation type="journal article" date="2015" name="Genome Res.">
        <title>The Release 6 reference sequence of the Drosophila melanogaster genome.</title>
        <authorList>
            <person name="Hoskins R.A."/>
            <person name="Carlson J.W."/>
            <person name="Wan K.H."/>
            <person name="Park S."/>
            <person name="Mendez I."/>
            <person name="Galle S.E."/>
            <person name="Booth B.W."/>
            <person name="Pfeiffer B.D."/>
            <person name="George R.A."/>
            <person name="Svirskas R."/>
            <person name="Krzywinski M."/>
            <person name="Schein J."/>
            <person name="Accardo M.C."/>
            <person name="Damia E."/>
            <person name="Messina G."/>
            <person name="Mendez-Lago M."/>
            <person name="de Pablos B."/>
            <person name="Demakova O.V."/>
            <person name="Andreyeva E.N."/>
            <person name="Boldyreva L.V."/>
            <person name="Marra M."/>
            <person name="Carvalho A.B."/>
            <person name="Dimitri P."/>
            <person name="Villasante A."/>
            <person name="Zhimulev I.F."/>
            <person name="Rubin G.M."/>
            <person name="Karpen G.H."/>
            <person name="Celniker S.E."/>
        </authorList>
    </citation>
    <scope>NUCLEOTIDE SEQUENCE [LARGE SCALE GENOMIC DNA]</scope>
    <source>
        <strain evidence="3">Berkeley</strain>
    </source>
</reference>
<reference evidence="1 3" key="1">
    <citation type="journal article" date="2000" name="Science">
        <title>The genome sequence of Drosophila melanogaster.</title>
        <authorList>
            <person name="Adams M.D."/>
            <person name="Celniker S.E."/>
            <person name="Holt R.A."/>
            <person name="Evans C.A."/>
            <person name="Gocayne J.D."/>
            <person name="Amanatides P.G."/>
            <person name="Scherer S.E."/>
            <person name="Li P.W."/>
            <person name="Hoskins R.A."/>
            <person name="Galle R.F."/>
            <person name="George R.A."/>
            <person name="Lewis S.E."/>
            <person name="Richards S."/>
            <person name="Ashburner M."/>
            <person name="Henderson S.N."/>
            <person name="Sutton G.G."/>
            <person name="Wortman J.R."/>
            <person name="Yandell M.D."/>
            <person name="Zhang Q."/>
            <person name="Chen L.X."/>
            <person name="Brandon R.C."/>
            <person name="Rogers Y.H."/>
            <person name="Blazej R.G."/>
            <person name="Champe M."/>
            <person name="Pfeiffer B.D."/>
            <person name="Wan K.H."/>
            <person name="Doyle C."/>
            <person name="Baxter E.G."/>
            <person name="Helt G."/>
            <person name="Nelson C.R."/>
            <person name="Gabor G.L."/>
            <person name="Abril J.F."/>
            <person name="Agbayani A."/>
            <person name="An H.J."/>
            <person name="Andrews-Pfannkoch C."/>
            <person name="Baldwin D."/>
            <person name="Ballew R.M."/>
            <person name="Basu A."/>
            <person name="Baxendale J."/>
            <person name="Bayraktaroglu L."/>
            <person name="Beasley E.M."/>
            <person name="Beeson K.Y."/>
            <person name="Benos P.V."/>
            <person name="Berman B.P."/>
            <person name="Bhandari D."/>
            <person name="Bolshakov S."/>
            <person name="Borkova D."/>
            <person name="Botchan M.R."/>
            <person name="Bouck J."/>
            <person name="Brokstein P."/>
            <person name="Brottier P."/>
            <person name="Burtis K.C."/>
            <person name="Busam D.A."/>
            <person name="Butler H."/>
            <person name="Cadieu E."/>
            <person name="Center A."/>
            <person name="Chandra I."/>
            <person name="Cherry J.M."/>
            <person name="Cawley S."/>
            <person name="Dahlke C."/>
            <person name="Davenport L.B."/>
            <person name="Davies P."/>
            <person name="de Pablos B."/>
            <person name="Delcher A."/>
            <person name="Deng Z."/>
            <person name="Mays A.D."/>
            <person name="Dew I."/>
            <person name="Dietz S.M."/>
            <person name="Dodson K."/>
            <person name="Doup L.E."/>
            <person name="Downes M."/>
            <person name="Dugan-Rocha S."/>
            <person name="Dunkov B.C."/>
            <person name="Dunn P."/>
            <person name="Durbin K.J."/>
            <person name="Evangelista C.C."/>
            <person name="Ferraz C."/>
            <person name="Ferriera S."/>
            <person name="Fleischmann W."/>
            <person name="Fosler C."/>
            <person name="Gabrielian A.E."/>
            <person name="Garg N.S."/>
            <person name="Gelbart W.M."/>
            <person name="Glasser K."/>
            <person name="Glodek A."/>
            <person name="Gong F."/>
            <person name="Gorrell J.H."/>
            <person name="Gu Z."/>
            <person name="Guan P."/>
            <person name="Harris M."/>
            <person name="Harris N.L."/>
            <person name="Harvey D."/>
            <person name="Heiman T.J."/>
            <person name="Hernandez J.R."/>
            <person name="Houck J."/>
            <person name="Hostin D."/>
            <person name="Houston K.A."/>
            <person name="Howland T.J."/>
            <person name="Wei M.H."/>
            <person name="Ibegwam C."/>
            <person name="Jalali M."/>
            <person name="Kalush F."/>
            <person name="Karpen G.H."/>
            <person name="Ke Z."/>
            <person name="Kennison J.A."/>
            <person name="Ketchum K.A."/>
            <person name="Kimmel B.E."/>
            <person name="Kodira C.D."/>
            <person name="Kraft C."/>
            <person name="Kravitz S."/>
            <person name="Kulp D."/>
            <person name="Lai Z."/>
            <person name="Lasko P."/>
            <person name="Lei Y."/>
            <person name="Levitsky A.A."/>
            <person name="Li J."/>
            <person name="Li Z."/>
            <person name="Liang Y."/>
            <person name="Lin X."/>
            <person name="Liu X."/>
            <person name="Mattei B."/>
            <person name="McIntosh T.C."/>
            <person name="McLeod M.P."/>
            <person name="McPherson D."/>
            <person name="Merkulov G."/>
            <person name="Milshina N.V."/>
            <person name="Mobarry C."/>
            <person name="Morris J."/>
            <person name="Moshrefi A."/>
            <person name="Mount S.M."/>
            <person name="Moy M."/>
            <person name="Murphy B."/>
            <person name="Murphy L."/>
            <person name="Muzny D.M."/>
            <person name="Nelson D.L."/>
            <person name="Nelson D.R."/>
            <person name="Nelson K.A."/>
            <person name="Nixon K."/>
            <person name="Nusskern D.R."/>
            <person name="Pacleb J.M."/>
            <person name="Palazzolo M."/>
            <person name="Pittman G.S."/>
            <person name="Pan S."/>
            <person name="Pollard J."/>
            <person name="Puri V."/>
            <person name="Reese M.G."/>
            <person name="Reinert K."/>
            <person name="Remington K."/>
            <person name="Saunders R.D."/>
            <person name="Scheeler F."/>
            <person name="Shen H."/>
            <person name="Shue B.C."/>
            <person name="Siden-Kiamos I."/>
            <person name="Simpson M."/>
            <person name="Skupski M.P."/>
            <person name="Smith T."/>
            <person name="Spier E."/>
            <person name="Spradling A.C."/>
            <person name="Stapleton M."/>
            <person name="Strong R."/>
            <person name="Sun E."/>
            <person name="Svirskas R."/>
            <person name="Tector C."/>
            <person name="Turner R."/>
            <person name="Venter E."/>
            <person name="Wang A.H."/>
            <person name="Wang X."/>
            <person name="Wang Z.Y."/>
            <person name="Wassarman D.A."/>
            <person name="Weinstock G.M."/>
            <person name="Weissenbach J."/>
            <person name="Williams S.M."/>
            <person name="WoodageT"/>
            <person name="Worley K.C."/>
            <person name="Wu D."/>
            <person name="Yang S."/>
            <person name="Yao Q.A."/>
            <person name="Ye J."/>
            <person name="Yeh R.F."/>
            <person name="Zaveri J.S."/>
            <person name="Zhan M."/>
            <person name="Zhang G."/>
            <person name="Zhao Q."/>
            <person name="Zheng L."/>
            <person name="Zheng X.H."/>
            <person name="Zhong F.N."/>
            <person name="Zhong W."/>
            <person name="Zhou X."/>
            <person name="Zhu S."/>
            <person name="Zhu X."/>
            <person name="Smith H.O."/>
            <person name="Gibbs R.A."/>
            <person name="Myers E.W."/>
            <person name="Rubin G.M."/>
            <person name="Venter J.C."/>
        </authorList>
    </citation>
    <scope>NUCLEOTIDE SEQUENCE [LARGE SCALE GENOMIC DNA]</scope>
    <source>
        <strain evidence="3">Berkeley</strain>
    </source>
</reference>
<dbReference type="InParanoid" id="A0A0B4LI00"/>
<reference evidence="1 3" key="6">
    <citation type="journal article" date="2005" name="PLoS Comput. Biol.">
        <title>Combined evidence annotation of transposable elements in genome sequences.</title>
        <authorList>
            <person name="Quesneville H."/>
            <person name="Bergman C.M."/>
            <person name="Andrieu O."/>
            <person name="Autard D."/>
            <person name="Nouaud D."/>
            <person name="Ashburner M."/>
            <person name="Anxolabehere D."/>
        </authorList>
    </citation>
    <scope>NUCLEOTIDE SEQUENCE [LARGE SCALE GENOMIC DNA]</scope>
    <source>
        <strain evidence="3">Berkeley</strain>
    </source>
</reference>
<dbReference type="GeneID" id="19835591"/>
<reference evidence="1 3" key="4">
    <citation type="journal article" date="2002" name="Genome Biol.">
        <title>The transposable elements of the Drosophila melanogaster euchromatin: a genomics perspective.</title>
        <authorList>
            <person name="Kaminker J.S."/>
            <person name="Bergman C.M."/>
            <person name="Kronmiller B."/>
            <person name="Carlson J."/>
            <person name="Svirskas R."/>
            <person name="Patel S."/>
            <person name="Frise E."/>
            <person name="Wheeler D.A."/>
            <person name="Lewis S.E."/>
            <person name="Rubin G.M."/>
            <person name="Ashburner M."/>
            <person name="Celniker S.E."/>
        </authorList>
    </citation>
    <scope>NUCLEOTIDE SEQUENCE [LARGE SCALE GENOMIC DNA]</scope>
    <source>
        <strain evidence="3">Berkeley</strain>
    </source>
</reference>
<dbReference type="BioGRID-ORCS" id="19835591">
    <property type="hits" value="0 hits in 1 CRISPR screen"/>
</dbReference>
<evidence type="ECO:0000313" key="1">
    <source>
        <dbReference type="EMBL" id="AHN57560.1"/>
    </source>
</evidence>
<reference evidence="1 3" key="8">
    <citation type="journal article" date="2007" name="Science">
        <title>Sequence finishing and mapping of Drosophila melanogaster heterochromatin.</title>
        <authorList>
            <person name="Hoskins R.A."/>
            <person name="Carlson J.W."/>
            <person name="Kennedy C."/>
            <person name="Acevedo D."/>
            <person name="Evans-Holm M."/>
            <person name="Frise E."/>
            <person name="Wan K.H."/>
            <person name="Park S."/>
            <person name="Mendez-Lago M."/>
            <person name="Rossi F."/>
            <person name="Villasante A."/>
            <person name="Dimitri P."/>
            <person name="Karpen G.H."/>
            <person name="Celniker S.E."/>
        </authorList>
    </citation>
    <scope>NUCLEOTIDE SEQUENCE [LARGE SCALE GENOMIC DNA]</scope>
    <source>
        <strain evidence="3">Berkeley</strain>
    </source>
</reference>
<dbReference type="AGR" id="FB:FBgn0265317"/>
<keyword evidence="3" id="KW-1185">Reference proteome</keyword>
<reference evidence="1 3" key="7">
    <citation type="journal article" date="2007" name="Science">
        <title>The Release 5.1 annotation of Drosophila melanogaster heterochromatin.</title>
        <authorList>
            <person name="Smith C.D."/>
            <person name="Shu S."/>
            <person name="Mungall C.J."/>
            <person name="Karpen G.H."/>
        </authorList>
    </citation>
    <scope>NUCLEOTIDE SEQUENCE [LARGE SCALE GENOMIC DNA]</scope>
    <source>
        <strain evidence="3">Berkeley</strain>
    </source>
</reference>
<dbReference type="AlphaFoldDB" id="A0A0B4LI00"/>
<evidence type="ECO:0000313" key="3">
    <source>
        <dbReference type="Proteomes" id="UP000000803"/>
    </source>
</evidence>
<gene>
    <name evidence="1" type="primary">Dmel\CG44290</name>
    <name evidence="1" type="synonym">lincRNA.869</name>
    <name evidence="1 2" type="ORF">CG44290</name>
    <name evidence="1" type="ORF">Dmel_CG44290</name>
</gene>
<organism evidence="1 3">
    <name type="scientific">Drosophila melanogaster</name>
    <name type="common">Fruit fly</name>
    <dbReference type="NCBI Taxonomy" id="7227"/>
    <lineage>
        <taxon>Eukaryota</taxon>
        <taxon>Metazoa</taxon>
        <taxon>Ecdysozoa</taxon>
        <taxon>Arthropoda</taxon>
        <taxon>Hexapoda</taxon>
        <taxon>Insecta</taxon>
        <taxon>Pterygota</taxon>
        <taxon>Neoptera</taxon>
        <taxon>Endopterygota</taxon>
        <taxon>Diptera</taxon>
        <taxon>Brachycera</taxon>
        <taxon>Muscomorpha</taxon>
        <taxon>Ephydroidea</taxon>
        <taxon>Drosophilidae</taxon>
        <taxon>Drosophila</taxon>
        <taxon>Sophophora</taxon>
    </lineage>
</organism>
<reference evidence="1 3" key="2">
    <citation type="journal article" date="2002" name="Genome Biol.">
        <title>Finishing a whole-genome shotgun: release 3 of the Drosophila melanogaster euchromatic genome sequence.</title>
        <authorList>
            <person name="Celniker S.E."/>
            <person name="Wheeler D.A."/>
            <person name="Kronmiller B."/>
            <person name="Carlson J.W."/>
            <person name="Halpern A."/>
            <person name="Patel S."/>
            <person name="Adams M."/>
            <person name="Champe M."/>
            <person name="Dugan S.P."/>
            <person name="Frise E."/>
            <person name="Hodgson A."/>
            <person name="George R.A."/>
            <person name="Hoskins R.A."/>
            <person name="Laverty T."/>
            <person name="Muzny D.M."/>
            <person name="Nelson C.R."/>
            <person name="Pacleb J.M."/>
            <person name="Park S."/>
            <person name="Pfeiffer B.D."/>
            <person name="Richards S."/>
            <person name="Sodergren E.J."/>
            <person name="Svirskas R."/>
            <person name="Tabor P.E."/>
            <person name="Wan K."/>
            <person name="Stapleton M."/>
            <person name="Sutton G.G."/>
            <person name="Venter C."/>
            <person name="Weinstock G."/>
            <person name="Scherer S.E."/>
            <person name="Myers E.W."/>
            <person name="Gibbs R.A."/>
            <person name="Rubin G.M."/>
        </authorList>
    </citation>
    <scope>NUCLEOTIDE SEQUENCE [LARGE SCALE GENOMIC DNA]</scope>
    <source>
        <strain evidence="3">Berkeley</strain>
    </source>
</reference>
<dbReference type="OrthoDB" id="7804158at2759"/>
<dbReference type="Bgee" id="FBgn0265317">
    <property type="expression patterns" value="Expressed in testis and 2 other cell types or tissues"/>
</dbReference>
<reference evidence="1 3" key="3">
    <citation type="journal article" date="2002" name="Genome Biol.">
        <title>Annotation of the Drosophila melanogaster euchromatic genome: a systematic review.</title>
        <authorList>
            <person name="Misra S."/>
            <person name="Crosby M.A."/>
            <person name="Mungall C.J."/>
            <person name="Matthews B.B."/>
            <person name="Campbell K.S."/>
            <person name="Hradecky P."/>
            <person name="Huang Y."/>
            <person name="Kaminker J.S."/>
            <person name="Millburn G.H."/>
            <person name="Prochnik S.E."/>
            <person name="Smith C.D."/>
            <person name="Tupy J.L."/>
            <person name="Whitfied E.J."/>
            <person name="Bayraktaroglu L."/>
            <person name="Berman B.P."/>
            <person name="Bettencourt B.R."/>
            <person name="Celniker S.E."/>
            <person name="de Grey A.D."/>
            <person name="Drysdale R.A."/>
            <person name="Harris N.L."/>
            <person name="Richter J."/>
            <person name="Russo S."/>
            <person name="Schroeder A.J."/>
            <person name="Shu S.Q."/>
            <person name="Stapleton M."/>
            <person name="Yamada C."/>
            <person name="Ashburner M."/>
            <person name="Gelbart W.M."/>
            <person name="Rubin G.M."/>
            <person name="Lewis S.E."/>
        </authorList>
    </citation>
    <scope>GENOME REANNOTATION</scope>
    <source>
        <strain evidence="3">Berkeley</strain>
    </source>
</reference>
<evidence type="ECO:0000313" key="2">
    <source>
        <dbReference type="FlyBase" id="FBgn0265317"/>
    </source>
</evidence>
<dbReference type="Proteomes" id="UP000000803">
    <property type="component" value="Chromosome 3R"/>
</dbReference>
<dbReference type="VEuPathDB" id="VectorBase:FBgn0265317"/>
<protein>
    <submittedName>
        <fullName evidence="1">Uncharacterized protein</fullName>
    </submittedName>
</protein>
<dbReference type="RefSeq" id="NP_001287561.1">
    <property type="nucleotide sequence ID" value="NM_001300632.1"/>
</dbReference>
<sequence length="69" mass="7749">MRPADVFTPLVHSEKRGGHTIRVRHVHRCEGCRGRAAEAATSTLLHKRLMPREKWRPSCHRSALGGLVA</sequence>
<dbReference type="FlyBase" id="FBgn0265317">
    <property type="gene designation" value="CG44290"/>
</dbReference>
<dbReference type="KEGG" id="dme:Dmel_CG44290"/>
<reference evidence="1 3" key="5">
    <citation type="journal article" date="2002" name="Genome Biol.">
        <title>Heterochromatic sequences in a Drosophila whole-genome shotgun assembly.</title>
        <authorList>
            <person name="Hoskins R.A."/>
            <person name="Smith C.D."/>
            <person name="Carlson J.W."/>
            <person name="Carvalho A.B."/>
            <person name="Halpern A."/>
            <person name="Kaminker J.S."/>
            <person name="Kennedy C."/>
            <person name="Mungall C.J."/>
            <person name="Sullivan B.A."/>
            <person name="Sutton G.G."/>
            <person name="Yasuhara J.C."/>
            <person name="Wakimoto B.T."/>
            <person name="Myers E.W."/>
            <person name="Celniker S.E."/>
            <person name="Rubin G.M."/>
            <person name="Karpen G.H."/>
        </authorList>
    </citation>
    <scope>NUCLEOTIDE SEQUENCE [LARGE SCALE GENOMIC DNA]</scope>
    <source>
        <strain evidence="3">Berkeley</strain>
    </source>
</reference>